<dbReference type="AlphaFoldDB" id="A0A5J6QLS6"/>
<evidence type="ECO:0000259" key="7">
    <source>
        <dbReference type="PROSITE" id="PS51918"/>
    </source>
</evidence>
<keyword evidence="3" id="KW-0949">S-adenosyl-L-methionine</keyword>
<dbReference type="PANTHER" id="PTHR30352:SF13">
    <property type="entry name" value="GLYCYL-RADICAL ENZYME ACTIVATING ENZYME YJJW-RELATED"/>
    <property type="match status" value="1"/>
</dbReference>
<dbReference type="InterPro" id="IPR012840">
    <property type="entry name" value="NrdG2"/>
</dbReference>
<evidence type="ECO:0000256" key="2">
    <source>
        <dbReference type="ARBA" id="ARBA00022485"/>
    </source>
</evidence>
<dbReference type="GO" id="GO:0046872">
    <property type="term" value="F:metal ion binding"/>
    <property type="evidence" value="ECO:0007669"/>
    <property type="project" value="UniProtKB-KW"/>
</dbReference>
<protein>
    <submittedName>
        <fullName evidence="8">Anaerobic ribonucleoside-triphosphate reductase activating protein</fullName>
    </submittedName>
</protein>
<dbReference type="RefSeq" id="WP_151134651.1">
    <property type="nucleotide sequence ID" value="NZ_CP043311.1"/>
</dbReference>
<keyword evidence="4" id="KW-0479">Metal-binding</keyword>
<dbReference type="GO" id="GO:0051539">
    <property type="term" value="F:4 iron, 4 sulfur cluster binding"/>
    <property type="evidence" value="ECO:0007669"/>
    <property type="project" value="UniProtKB-KW"/>
</dbReference>
<dbReference type="EMBL" id="CP043311">
    <property type="protein sequence ID" value="QEY63708.1"/>
    <property type="molecule type" value="Genomic_DNA"/>
</dbReference>
<evidence type="ECO:0000256" key="3">
    <source>
        <dbReference type="ARBA" id="ARBA00022691"/>
    </source>
</evidence>
<proteinExistence type="predicted"/>
<dbReference type="KEGG" id="plal:FXN65_17225"/>
<feature type="domain" description="Radical SAM core" evidence="7">
    <location>
        <begin position="30"/>
        <end position="245"/>
    </location>
</feature>
<evidence type="ECO:0000256" key="6">
    <source>
        <dbReference type="ARBA" id="ARBA00023014"/>
    </source>
</evidence>
<sequence length="245" mass="27035">MHADCQNSVRPAGSKRSLRIGGLLPMTTLDYPDHLACVLFCQGCAWNCRYCHNPELIRRGAKPAMSWGQALAFLKQRQGLLQAVVFSGGEATLQPALPQAMREVRARGFKVGLHSAGIKPGALRRVLPLCDWVGFDVKALEEDVPLITGVAGSGRANWDSLDLLLASGVAYECRTTVHWRLFDPLRVRRLAERLAGLGVERFAVQLARPGQMLDMSLGAAPTPDEADELWAYLGQLFRRFELREA</sequence>
<keyword evidence="9" id="KW-1185">Reference proteome</keyword>
<dbReference type="SUPFAM" id="SSF102114">
    <property type="entry name" value="Radical SAM enzymes"/>
    <property type="match status" value="1"/>
</dbReference>
<evidence type="ECO:0000256" key="1">
    <source>
        <dbReference type="ARBA" id="ARBA00001966"/>
    </source>
</evidence>
<evidence type="ECO:0000313" key="9">
    <source>
        <dbReference type="Proteomes" id="UP000327179"/>
    </source>
</evidence>
<dbReference type="SFLD" id="SFLDG01094">
    <property type="entry name" value="Uncharacterised_Radical_SAM_Su"/>
    <property type="match status" value="1"/>
</dbReference>
<dbReference type="GO" id="GO:0003824">
    <property type="term" value="F:catalytic activity"/>
    <property type="evidence" value="ECO:0007669"/>
    <property type="project" value="InterPro"/>
</dbReference>
<name>A0A5J6QLS6_9GAMM</name>
<dbReference type="PROSITE" id="PS51918">
    <property type="entry name" value="RADICAL_SAM"/>
    <property type="match status" value="1"/>
</dbReference>
<dbReference type="CDD" id="cd01335">
    <property type="entry name" value="Radical_SAM"/>
    <property type="match status" value="1"/>
</dbReference>
<evidence type="ECO:0000313" key="8">
    <source>
        <dbReference type="EMBL" id="QEY63708.1"/>
    </source>
</evidence>
<evidence type="ECO:0000256" key="5">
    <source>
        <dbReference type="ARBA" id="ARBA00023004"/>
    </source>
</evidence>
<dbReference type="InterPro" id="IPR034457">
    <property type="entry name" value="Organic_radical-activating"/>
</dbReference>
<keyword evidence="5" id="KW-0408">Iron</keyword>
<keyword evidence="6" id="KW-0411">Iron-sulfur</keyword>
<keyword evidence="2" id="KW-0004">4Fe-4S</keyword>
<accession>A0A5J6QLS6</accession>
<dbReference type="Pfam" id="PF04055">
    <property type="entry name" value="Radical_SAM"/>
    <property type="match status" value="1"/>
</dbReference>
<dbReference type="NCBIfam" id="TIGR02495">
    <property type="entry name" value="NrdG2"/>
    <property type="match status" value="1"/>
</dbReference>
<dbReference type="SFLD" id="SFLDS00029">
    <property type="entry name" value="Radical_SAM"/>
    <property type="match status" value="1"/>
</dbReference>
<dbReference type="Gene3D" id="3.20.20.70">
    <property type="entry name" value="Aldolase class I"/>
    <property type="match status" value="1"/>
</dbReference>
<dbReference type="InterPro" id="IPR007197">
    <property type="entry name" value="rSAM"/>
</dbReference>
<dbReference type="InterPro" id="IPR013785">
    <property type="entry name" value="Aldolase_TIM"/>
</dbReference>
<reference evidence="8 9" key="1">
    <citation type="submission" date="2019-08" db="EMBL/GenBank/DDBJ databases">
        <title>Whole-genome Sequencing of e-waste polymer degrading bacterium Pseudomonas sp. strain PE08.</title>
        <authorList>
            <person name="Kirdat K."/>
            <person name="Debbarma P."/>
            <person name="Narawade N."/>
            <person name="Suyal D."/>
            <person name="Thorat V."/>
            <person name="Shouche Y."/>
            <person name="Goel R."/>
            <person name="Yadav A."/>
        </authorList>
    </citation>
    <scope>NUCLEOTIDE SEQUENCE [LARGE SCALE GENOMIC DNA]</scope>
    <source>
        <strain evidence="8 9">PE08</strain>
    </source>
</reference>
<comment type="cofactor">
    <cofactor evidence="1">
        <name>[4Fe-4S] cluster</name>
        <dbReference type="ChEBI" id="CHEBI:49883"/>
    </cofactor>
</comment>
<organism evidence="8 9">
    <name type="scientific">Metapseudomonas lalkuanensis</name>
    <dbReference type="NCBI Taxonomy" id="2604832"/>
    <lineage>
        <taxon>Bacteria</taxon>
        <taxon>Pseudomonadati</taxon>
        <taxon>Pseudomonadota</taxon>
        <taxon>Gammaproteobacteria</taxon>
        <taxon>Pseudomonadales</taxon>
        <taxon>Pseudomonadaceae</taxon>
        <taxon>Metapseudomonas</taxon>
    </lineage>
</organism>
<evidence type="ECO:0000256" key="4">
    <source>
        <dbReference type="ARBA" id="ARBA00022723"/>
    </source>
</evidence>
<dbReference type="Proteomes" id="UP000327179">
    <property type="component" value="Chromosome"/>
</dbReference>
<dbReference type="PANTHER" id="PTHR30352">
    <property type="entry name" value="PYRUVATE FORMATE-LYASE-ACTIVATING ENZYME"/>
    <property type="match status" value="1"/>
</dbReference>
<dbReference type="InterPro" id="IPR058240">
    <property type="entry name" value="rSAM_sf"/>
</dbReference>
<gene>
    <name evidence="8" type="ORF">FXN65_17225</name>
</gene>